<organism evidence="8">
    <name type="scientific">Schistocephalus solidus</name>
    <name type="common">Tapeworm</name>
    <dbReference type="NCBI Taxonomy" id="70667"/>
    <lineage>
        <taxon>Eukaryota</taxon>
        <taxon>Metazoa</taxon>
        <taxon>Spiralia</taxon>
        <taxon>Lophotrochozoa</taxon>
        <taxon>Platyhelminthes</taxon>
        <taxon>Cestoda</taxon>
        <taxon>Eucestoda</taxon>
        <taxon>Diphyllobothriidea</taxon>
        <taxon>Diphyllobothriidae</taxon>
        <taxon>Schistocephalus</taxon>
    </lineage>
</organism>
<evidence type="ECO:0008006" key="9">
    <source>
        <dbReference type="Google" id="ProtNLM"/>
    </source>
</evidence>
<protein>
    <recommendedName>
        <fullName evidence="9">FUN14 domain-containing protein 1</fullName>
    </recommendedName>
</protein>
<sequence length="167" mass="18470">MIGDKTDISRPEKKTLDPRITGVSDRSDDVPIALSHVVRIQDMSTEFGIGSPANSTLSETEKRSKTMHVVVGTALGIAVGYICATISRLVIFLVGVVMIGLQFFEVPKRFLLDWRQMVGGARSFLQRTTKFDQTSQQIQEKAVNLCQENQVFFGSFCGGFLIGLSFF</sequence>
<dbReference type="GO" id="GO:0000422">
    <property type="term" value="P:autophagy of mitochondrion"/>
    <property type="evidence" value="ECO:0007669"/>
    <property type="project" value="TreeGrafter"/>
</dbReference>
<evidence type="ECO:0000256" key="7">
    <source>
        <dbReference type="SAM" id="Phobius"/>
    </source>
</evidence>
<dbReference type="EMBL" id="GEEE01004926">
    <property type="protein sequence ID" value="JAP58299.1"/>
    <property type="molecule type" value="Transcribed_RNA"/>
</dbReference>
<proteinExistence type="inferred from homology"/>
<evidence type="ECO:0000256" key="2">
    <source>
        <dbReference type="ARBA" id="ARBA00009160"/>
    </source>
</evidence>
<comment type="similarity">
    <text evidence="2">Belongs to the FUN14 family.</text>
</comment>
<evidence type="ECO:0000256" key="1">
    <source>
        <dbReference type="ARBA" id="ARBA00004374"/>
    </source>
</evidence>
<feature type="compositionally biased region" description="Basic and acidic residues" evidence="6">
    <location>
        <begin position="1"/>
        <end position="17"/>
    </location>
</feature>
<dbReference type="PANTHER" id="PTHR21346">
    <property type="entry name" value="FUN14 DOMAIN CONTAINING"/>
    <property type="match status" value="1"/>
</dbReference>
<feature type="transmembrane region" description="Helical" evidence="7">
    <location>
        <begin position="66"/>
        <end position="83"/>
    </location>
</feature>
<evidence type="ECO:0000256" key="5">
    <source>
        <dbReference type="ARBA" id="ARBA00023136"/>
    </source>
</evidence>
<dbReference type="AlphaFoldDB" id="A0A0X3Q2P6"/>
<dbReference type="GO" id="GO:0005741">
    <property type="term" value="C:mitochondrial outer membrane"/>
    <property type="evidence" value="ECO:0007669"/>
    <property type="project" value="UniProtKB-SubCell"/>
</dbReference>
<dbReference type="PANTHER" id="PTHR21346:SF0">
    <property type="entry name" value="RE45833P"/>
    <property type="match status" value="1"/>
</dbReference>
<evidence type="ECO:0000313" key="8">
    <source>
        <dbReference type="EMBL" id="JAP58299.1"/>
    </source>
</evidence>
<evidence type="ECO:0000256" key="4">
    <source>
        <dbReference type="ARBA" id="ARBA00022989"/>
    </source>
</evidence>
<feature type="region of interest" description="Disordered" evidence="6">
    <location>
        <begin position="1"/>
        <end position="22"/>
    </location>
</feature>
<name>A0A0X3Q2P6_SCHSO</name>
<accession>A0A0X3Q2P6</accession>
<evidence type="ECO:0000256" key="6">
    <source>
        <dbReference type="SAM" id="MobiDB-lite"/>
    </source>
</evidence>
<reference evidence="8" key="1">
    <citation type="submission" date="2016-01" db="EMBL/GenBank/DDBJ databases">
        <title>Reference transcriptome for the parasite Schistocephalus solidus: insights into the molecular evolution of parasitism.</title>
        <authorList>
            <person name="Hebert F.O."/>
            <person name="Grambauer S."/>
            <person name="Barber I."/>
            <person name="Landry C.R."/>
            <person name="Aubin-Horth N."/>
        </authorList>
    </citation>
    <scope>NUCLEOTIDE SEQUENCE</scope>
</reference>
<dbReference type="InterPro" id="IPR007014">
    <property type="entry name" value="FUN14"/>
</dbReference>
<gene>
    <name evidence="8" type="ORF">TR102572</name>
</gene>
<evidence type="ECO:0000256" key="3">
    <source>
        <dbReference type="ARBA" id="ARBA00022692"/>
    </source>
</evidence>
<keyword evidence="3 7" id="KW-0812">Transmembrane</keyword>
<keyword evidence="5 7" id="KW-0472">Membrane</keyword>
<keyword evidence="4 7" id="KW-1133">Transmembrane helix</keyword>
<dbReference type="Pfam" id="PF04930">
    <property type="entry name" value="FUN14"/>
    <property type="match status" value="1"/>
</dbReference>
<comment type="subcellular location">
    <subcellularLocation>
        <location evidence="1">Mitochondrion outer membrane</location>
        <topology evidence="1">Multi-pass membrane protein</topology>
    </subcellularLocation>
</comment>